<dbReference type="Gene3D" id="3.90.550.20">
    <property type="match status" value="1"/>
</dbReference>
<accession>A0A916R8L2</accession>
<comment type="caution">
    <text evidence="1">The sequence shown here is derived from an EMBL/GenBank/DDBJ whole genome shotgun (WGS) entry which is preliminary data.</text>
</comment>
<gene>
    <name evidence="1" type="ORF">GCM10011499_08370</name>
</gene>
<proteinExistence type="predicted"/>
<dbReference type="EMBL" id="BMKB01000001">
    <property type="protein sequence ID" value="GGA41110.1"/>
    <property type="molecule type" value="Genomic_DNA"/>
</dbReference>
<dbReference type="AlphaFoldDB" id="A0A916R8L2"/>
<name>A0A916R8L2_9HYPH</name>
<keyword evidence="2" id="KW-1185">Reference proteome</keyword>
<sequence>MNSLPVICSFWHGELSYLAKICLASFLEKGHRVKLFSYEKIHGLPAGIENCDASTVLPRESMFFYKGNRTPAVFADLFRLKLMELEQGIWVDTDVYCVKPYTALPEYVFGYENHPYWRNGFKAQVNQAVFACPPGELLNKLLNVFSSGEIPPGLPVWRNLEIRLRRSLGEELPVHHMQFGATGPMPLNHYIHALGLQSFIQSKDVFYPLDYGDTGHLLESGSALESHITARTLSVHIWNSALTGRKNGTLRAPEPDSFFDREIKRLKI</sequence>
<evidence type="ECO:0008006" key="3">
    <source>
        <dbReference type="Google" id="ProtNLM"/>
    </source>
</evidence>
<dbReference type="OrthoDB" id="5354021at2"/>
<dbReference type="Proteomes" id="UP000596977">
    <property type="component" value="Unassembled WGS sequence"/>
</dbReference>
<dbReference type="InterPro" id="IPR029044">
    <property type="entry name" value="Nucleotide-diphossugar_trans"/>
</dbReference>
<evidence type="ECO:0000313" key="2">
    <source>
        <dbReference type="Proteomes" id="UP000596977"/>
    </source>
</evidence>
<dbReference type="RefSeq" id="WP_127073155.1">
    <property type="nucleotide sequence ID" value="NZ_BMKB01000001.1"/>
</dbReference>
<dbReference type="SUPFAM" id="SSF53448">
    <property type="entry name" value="Nucleotide-diphospho-sugar transferases"/>
    <property type="match status" value="1"/>
</dbReference>
<organism evidence="1 2">
    <name type="scientific">Pelagibacterium lentulum</name>
    <dbReference type="NCBI Taxonomy" id="2029865"/>
    <lineage>
        <taxon>Bacteria</taxon>
        <taxon>Pseudomonadati</taxon>
        <taxon>Pseudomonadota</taxon>
        <taxon>Alphaproteobacteria</taxon>
        <taxon>Hyphomicrobiales</taxon>
        <taxon>Devosiaceae</taxon>
        <taxon>Pelagibacterium</taxon>
    </lineage>
</organism>
<reference evidence="1 2" key="1">
    <citation type="journal article" date="2014" name="Int. J. Syst. Evol. Microbiol.">
        <title>Complete genome sequence of Corynebacterium casei LMG S-19264T (=DSM 44701T), isolated from a smear-ripened cheese.</title>
        <authorList>
            <consortium name="US DOE Joint Genome Institute (JGI-PGF)"/>
            <person name="Walter F."/>
            <person name="Albersmeier A."/>
            <person name="Kalinowski J."/>
            <person name="Ruckert C."/>
        </authorList>
    </citation>
    <scope>NUCLEOTIDE SEQUENCE [LARGE SCALE GENOMIC DNA]</scope>
    <source>
        <strain evidence="1 2">CGMCC 1.15896</strain>
    </source>
</reference>
<protein>
    <recommendedName>
        <fullName evidence="3">Alpha 1,4-glycosyltransferase domain-containing protein</fullName>
    </recommendedName>
</protein>
<evidence type="ECO:0000313" key="1">
    <source>
        <dbReference type="EMBL" id="GGA41110.1"/>
    </source>
</evidence>